<gene>
    <name evidence="1" type="ORF">Touem01_00101</name>
</gene>
<proteinExistence type="predicted"/>
<protein>
    <submittedName>
        <fullName evidence="1">Uncharacterized protein</fullName>
    </submittedName>
</protein>
<dbReference type="InterPro" id="IPR007040">
    <property type="entry name" value="Ribosome_modulation_factor"/>
</dbReference>
<dbReference type="EMBL" id="PP179325">
    <property type="protein sequence ID" value="XAI70630.1"/>
    <property type="molecule type" value="Genomic_DNA"/>
</dbReference>
<reference evidence="1" key="1">
    <citation type="journal article" date="2024" name="J. Gen. Virol.">
        <title>Novel phages of Pseudomonas syringae unveil numerous potential auxiliary metabolic genes.</title>
        <authorList>
            <person name="Feltin C."/>
            <person name="Garneau J.R."/>
            <person name="Morris C.E."/>
            <person name="Berard A."/>
            <person name="Torres-Barcelo C."/>
        </authorList>
    </citation>
    <scope>NUCLEOTIDE SEQUENCE</scope>
</reference>
<dbReference type="Pfam" id="PF04957">
    <property type="entry name" value="RMF"/>
    <property type="match status" value="1"/>
</dbReference>
<name>A0AAU6W2T9_9VIRU</name>
<evidence type="ECO:0000313" key="1">
    <source>
        <dbReference type="EMBL" id="XAI70630.1"/>
    </source>
</evidence>
<organism evidence="1">
    <name type="scientific">Pseudomonas phage Touem01</name>
    <dbReference type="NCBI Taxonomy" id="3138548"/>
    <lineage>
        <taxon>Viruses</taxon>
    </lineage>
</organism>
<accession>A0AAU6W2T9</accession>
<sequence length="52" mass="5935">MIAIYQHGERCRLAGAPKDKNPHVRMSQAWAWWMAGWNDQDIAIIQAEQIGA</sequence>